<dbReference type="PANTHER" id="PTHR10434:SF11">
    <property type="entry name" value="1-ACYL-SN-GLYCEROL-3-PHOSPHATE ACYLTRANSFERASE"/>
    <property type="match status" value="1"/>
</dbReference>
<evidence type="ECO:0000256" key="2">
    <source>
        <dbReference type="ARBA" id="ARBA00023315"/>
    </source>
</evidence>
<dbReference type="GO" id="GO:0003841">
    <property type="term" value="F:1-acylglycerol-3-phosphate O-acyltransferase activity"/>
    <property type="evidence" value="ECO:0007669"/>
    <property type="project" value="UniProtKB-EC"/>
</dbReference>
<name>A0ABS2PDS0_9BACL</name>
<protein>
    <submittedName>
        <fullName evidence="4">1-acyl-sn-glycerol-3-phosphate acyltransferase</fullName>
        <ecNumber evidence="4">2.3.1.51</ecNumber>
    </submittedName>
</protein>
<dbReference type="EMBL" id="JAFBEC010000007">
    <property type="protein sequence ID" value="MBM7633548.1"/>
    <property type="molecule type" value="Genomic_DNA"/>
</dbReference>
<dbReference type="SUPFAM" id="SSF69593">
    <property type="entry name" value="Glycerol-3-phosphate (1)-acyltransferase"/>
    <property type="match status" value="1"/>
</dbReference>
<evidence type="ECO:0000256" key="1">
    <source>
        <dbReference type="ARBA" id="ARBA00022679"/>
    </source>
</evidence>
<accession>A0ABS2PDS0</accession>
<evidence type="ECO:0000259" key="3">
    <source>
        <dbReference type="SMART" id="SM00563"/>
    </source>
</evidence>
<keyword evidence="2 4" id="KW-0012">Acyltransferase</keyword>
<dbReference type="InterPro" id="IPR002123">
    <property type="entry name" value="Plipid/glycerol_acylTrfase"/>
</dbReference>
<sequence>MIYRIGQFLCRIVLSGVFFAKIQGKEHIPSDGPVIICSNHKSNWDPPFLGSYIKRPLRFMAKEELFEKKFIGGLLRRLGAFPVKRGTGDRQSLKTGINHLKNGEMMLLFPEGNRSKDDQLGEGLAGAGFFALRTEAVVVPAYVKGWYKPFKGVQLTYGKPIPMDDLRESKASSREATERIMEHIRQLRDDIE</sequence>
<evidence type="ECO:0000313" key="5">
    <source>
        <dbReference type="Proteomes" id="UP000741863"/>
    </source>
</evidence>
<keyword evidence="5" id="KW-1185">Reference proteome</keyword>
<dbReference type="RefSeq" id="WP_204698252.1">
    <property type="nucleotide sequence ID" value="NZ_JAFBEC010000007.1"/>
</dbReference>
<feature type="domain" description="Phospholipid/glycerol acyltransferase" evidence="3">
    <location>
        <begin position="34"/>
        <end position="146"/>
    </location>
</feature>
<proteinExistence type="predicted"/>
<dbReference type="EC" id="2.3.1.51" evidence="4"/>
<gene>
    <name evidence="4" type="ORF">JOD17_002642</name>
</gene>
<organism evidence="4 5">
    <name type="scientific">Geomicrobium sediminis</name>
    <dbReference type="NCBI Taxonomy" id="1347788"/>
    <lineage>
        <taxon>Bacteria</taxon>
        <taxon>Bacillati</taxon>
        <taxon>Bacillota</taxon>
        <taxon>Bacilli</taxon>
        <taxon>Bacillales</taxon>
        <taxon>Geomicrobium</taxon>
    </lineage>
</organism>
<dbReference type="CDD" id="cd07989">
    <property type="entry name" value="LPLAT_AGPAT-like"/>
    <property type="match status" value="1"/>
</dbReference>
<keyword evidence="1 4" id="KW-0808">Transferase</keyword>
<evidence type="ECO:0000313" key="4">
    <source>
        <dbReference type="EMBL" id="MBM7633548.1"/>
    </source>
</evidence>
<dbReference type="Proteomes" id="UP000741863">
    <property type="component" value="Unassembled WGS sequence"/>
</dbReference>
<reference evidence="4 5" key="1">
    <citation type="submission" date="2021-01" db="EMBL/GenBank/DDBJ databases">
        <title>Genomic Encyclopedia of Type Strains, Phase IV (KMG-IV): sequencing the most valuable type-strain genomes for metagenomic binning, comparative biology and taxonomic classification.</title>
        <authorList>
            <person name="Goeker M."/>
        </authorList>
    </citation>
    <scope>NUCLEOTIDE SEQUENCE [LARGE SCALE GENOMIC DNA]</scope>
    <source>
        <strain evidence="4 5">DSM 25540</strain>
    </source>
</reference>
<dbReference type="Pfam" id="PF01553">
    <property type="entry name" value="Acyltransferase"/>
    <property type="match status" value="1"/>
</dbReference>
<comment type="caution">
    <text evidence="4">The sequence shown here is derived from an EMBL/GenBank/DDBJ whole genome shotgun (WGS) entry which is preliminary data.</text>
</comment>
<dbReference type="SMART" id="SM00563">
    <property type="entry name" value="PlsC"/>
    <property type="match status" value="1"/>
</dbReference>
<dbReference type="PANTHER" id="PTHR10434">
    <property type="entry name" value="1-ACYL-SN-GLYCEROL-3-PHOSPHATE ACYLTRANSFERASE"/>
    <property type="match status" value="1"/>
</dbReference>